<dbReference type="KEGG" id="bbel:109466568"/>
<dbReference type="RefSeq" id="XP_019619858.1">
    <property type="nucleotide sequence ID" value="XM_019764299.1"/>
</dbReference>
<proteinExistence type="predicted"/>
<accession>A0A6P4Y5Y2</accession>
<dbReference type="GeneID" id="109466568"/>
<feature type="region of interest" description="Disordered" evidence="1">
    <location>
        <begin position="120"/>
        <end position="149"/>
    </location>
</feature>
<evidence type="ECO:0000256" key="1">
    <source>
        <dbReference type="SAM" id="MobiDB-lite"/>
    </source>
</evidence>
<sequence>MQHSGCSDGGLQANSYYWNTPSGRRHLNSYTDIITIKNFTEKDSGVYTYVADKAADTAFTTQVEVHQYSNDDTPGHSADTEEGQDQGQSASHIDETESDEEERPYGMAAANSAYEDTDLHQNETVPGNHNTAPHYCAANSDQVGTTPSVSRNSLYGQQCENITVARNSTSIADDLGILYGSCPATDE</sequence>
<feature type="compositionally biased region" description="Polar residues" evidence="1">
    <location>
        <begin position="139"/>
        <end position="149"/>
    </location>
</feature>
<feature type="compositionally biased region" description="Polar residues" evidence="1">
    <location>
        <begin position="122"/>
        <end position="131"/>
    </location>
</feature>
<evidence type="ECO:0000313" key="2">
    <source>
        <dbReference type="Proteomes" id="UP000515135"/>
    </source>
</evidence>
<name>A0A6P4Y5Y2_BRABE</name>
<evidence type="ECO:0000313" key="3">
    <source>
        <dbReference type="RefSeq" id="XP_019619858.1"/>
    </source>
</evidence>
<keyword evidence="2" id="KW-1185">Reference proteome</keyword>
<protein>
    <submittedName>
        <fullName evidence="3">Uncharacterized protein LOC109466568</fullName>
    </submittedName>
</protein>
<dbReference type="OrthoDB" id="10156101at2759"/>
<dbReference type="Proteomes" id="UP000515135">
    <property type="component" value="Unplaced"/>
</dbReference>
<dbReference type="AlphaFoldDB" id="A0A6P4Y5Y2"/>
<organism evidence="2 3">
    <name type="scientific">Branchiostoma belcheri</name>
    <name type="common">Amphioxus</name>
    <dbReference type="NCBI Taxonomy" id="7741"/>
    <lineage>
        <taxon>Eukaryota</taxon>
        <taxon>Metazoa</taxon>
        <taxon>Chordata</taxon>
        <taxon>Cephalochordata</taxon>
        <taxon>Leptocardii</taxon>
        <taxon>Amphioxiformes</taxon>
        <taxon>Branchiostomatidae</taxon>
        <taxon>Branchiostoma</taxon>
    </lineage>
</organism>
<reference evidence="3" key="1">
    <citation type="submission" date="2025-08" db="UniProtKB">
        <authorList>
            <consortium name="RefSeq"/>
        </authorList>
    </citation>
    <scope>IDENTIFICATION</scope>
    <source>
        <tissue evidence="3">Gonad</tissue>
    </source>
</reference>
<feature type="region of interest" description="Disordered" evidence="1">
    <location>
        <begin position="68"/>
        <end position="104"/>
    </location>
</feature>
<gene>
    <name evidence="3" type="primary">LOC109466568</name>
</gene>